<protein>
    <submittedName>
        <fullName evidence="1">Uncharacterized protein</fullName>
    </submittedName>
</protein>
<dbReference type="EMBL" id="JAENGY010001205">
    <property type="protein sequence ID" value="KAG6951390.1"/>
    <property type="molecule type" value="Genomic_DNA"/>
</dbReference>
<dbReference type="AlphaFoldDB" id="A0A8J5ILQ3"/>
<accession>A0A8J5ILQ3</accession>
<reference evidence="1" key="1">
    <citation type="submission" date="2021-01" db="EMBL/GenBank/DDBJ databases">
        <title>Phytophthora aleatoria, a newly-described species from Pinus radiata is distinct from Phytophthora cactorum isolates based on comparative genomics.</title>
        <authorList>
            <person name="Mcdougal R."/>
            <person name="Panda P."/>
            <person name="Williams N."/>
            <person name="Studholme D.J."/>
        </authorList>
    </citation>
    <scope>NUCLEOTIDE SEQUENCE</scope>
    <source>
        <strain evidence="1">NZFS 4037</strain>
    </source>
</reference>
<organism evidence="1 2">
    <name type="scientific">Phytophthora aleatoria</name>
    <dbReference type="NCBI Taxonomy" id="2496075"/>
    <lineage>
        <taxon>Eukaryota</taxon>
        <taxon>Sar</taxon>
        <taxon>Stramenopiles</taxon>
        <taxon>Oomycota</taxon>
        <taxon>Peronosporomycetes</taxon>
        <taxon>Peronosporales</taxon>
        <taxon>Peronosporaceae</taxon>
        <taxon>Phytophthora</taxon>
    </lineage>
</organism>
<proteinExistence type="predicted"/>
<keyword evidence="2" id="KW-1185">Reference proteome</keyword>
<evidence type="ECO:0000313" key="1">
    <source>
        <dbReference type="EMBL" id="KAG6951390.1"/>
    </source>
</evidence>
<sequence length="115" mass="12880">MYCPTASCTDSIAQSGCSQRRRHRRHCCSRSSSRGAVEETERCVRVVGGYEFGLNGLKPVKEFTAAERGTNKFTYSRRKIFWDVVAGFVRAGFTSDIAIDKVFAAYSRQLPVTKV</sequence>
<name>A0A8J5ILQ3_9STRA</name>
<comment type="caution">
    <text evidence="1">The sequence shown here is derived from an EMBL/GenBank/DDBJ whole genome shotgun (WGS) entry which is preliminary data.</text>
</comment>
<evidence type="ECO:0000313" key="2">
    <source>
        <dbReference type="Proteomes" id="UP000709295"/>
    </source>
</evidence>
<dbReference type="Proteomes" id="UP000709295">
    <property type="component" value="Unassembled WGS sequence"/>
</dbReference>
<gene>
    <name evidence="1" type="ORF">JG688_00013749</name>
</gene>